<reference evidence="2 3" key="1">
    <citation type="submission" date="2023-07" db="EMBL/GenBank/DDBJ databases">
        <authorList>
            <person name="Peeters C."/>
        </authorList>
    </citation>
    <scope>NUCLEOTIDE SEQUENCE [LARGE SCALE GENOMIC DNA]</scope>
    <source>
        <strain evidence="2 3">R-16034</strain>
    </source>
</reference>
<protein>
    <recommendedName>
        <fullName evidence="1">Shedu protein SduA C-terminal domain-containing protein</fullName>
    </recommendedName>
</protein>
<dbReference type="InterPro" id="IPR025359">
    <property type="entry name" value="SduA_C"/>
</dbReference>
<evidence type="ECO:0000313" key="3">
    <source>
        <dbReference type="Proteomes" id="UP001189225"/>
    </source>
</evidence>
<dbReference type="Pfam" id="PF14082">
    <property type="entry name" value="SduA_C"/>
    <property type="match status" value="1"/>
</dbReference>
<dbReference type="Proteomes" id="UP001189225">
    <property type="component" value="Unassembled WGS sequence"/>
</dbReference>
<evidence type="ECO:0000313" key="2">
    <source>
        <dbReference type="EMBL" id="CAJ0742111.1"/>
    </source>
</evidence>
<name>A0AB72X3I2_9RALS</name>
<keyword evidence="3" id="KW-1185">Reference proteome</keyword>
<evidence type="ECO:0000259" key="1">
    <source>
        <dbReference type="Pfam" id="PF14082"/>
    </source>
</evidence>
<dbReference type="AlphaFoldDB" id="A0AB72X3I2"/>
<gene>
    <name evidence="2" type="ORF">R16034_02975</name>
</gene>
<proteinExistence type="predicted"/>
<feature type="domain" description="Shedu protein SduA C-terminal" evidence="1">
    <location>
        <begin position="149"/>
        <end position="321"/>
    </location>
</feature>
<comment type="caution">
    <text evidence="2">The sequence shown here is derived from an EMBL/GenBank/DDBJ whole genome shotgun (WGS) entry which is preliminary data.</text>
</comment>
<dbReference type="EMBL" id="CATWHI010000004">
    <property type="protein sequence ID" value="CAJ0742111.1"/>
    <property type="molecule type" value="Genomic_DNA"/>
</dbReference>
<organism evidence="2 3">
    <name type="scientific">Ralstonia edaphi</name>
    <dbReference type="NCBI Taxonomy" id="3058599"/>
    <lineage>
        <taxon>Bacteria</taxon>
        <taxon>Pseudomonadati</taxon>
        <taxon>Pseudomonadota</taxon>
        <taxon>Betaproteobacteria</taxon>
        <taxon>Burkholderiales</taxon>
        <taxon>Burkholderiaceae</taxon>
        <taxon>Ralstonia</taxon>
    </lineage>
</organism>
<sequence length="333" mass="37771">MHIPGRVLDIDNDVLIDRDVTLKRAIFAAERNISIFGRLSDLLEHSDPIVIGGSRPGTIPREAFEELLRQFPGSHELDLYAGVRVQAILSEHLDGMKDARGRYEQYLNRKASLLNGANLDLSNVTALEGQKYALIRDLIADALQTKTNLSERQWQQLMLPFLVLLFPKYIKVLQNITIHDYYSDPGKKKNRYVDIGLVDANGNLDIVELKRPFDEKIFCRGQYRGNSVPTSELSGTIMQAEKYLFHLSKWGVRGEEILSRKYSSQLPEGMKIRISNPKAIIIVGRDQIGGTAMNGSQLLDFELIRRKYANMIDIITYDDLLRRLNNTIAALTA</sequence>
<accession>A0AB72X3I2</accession>